<sequence length="103" mass="11920">MDDRDIIALYWQRMEAAIHETAAKYGGLCYTIAHNILSSREDSEECVNDTYLGLWNAIPPQRPERFSVFIARIARNLALKRYDHVNAQKRNPTAVRSLEELVE</sequence>
<dbReference type="Proteomes" id="UP000602260">
    <property type="component" value="Unassembled WGS sequence"/>
</dbReference>
<protein>
    <recommendedName>
        <fullName evidence="1">RNA polymerase sigma-70 region 2 domain-containing protein</fullName>
    </recommendedName>
</protein>
<comment type="caution">
    <text evidence="2">The sequence shown here is derived from an EMBL/GenBank/DDBJ whole genome shotgun (WGS) entry which is preliminary data.</text>
</comment>
<dbReference type="EMBL" id="JACOPN010000006">
    <property type="protein sequence ID" value="MBC5717516.1"/>
    <property type="molecule type" value="Genomic_DNA"/>
</dbReference>
<dbReference type="Pfam" id="PF04542">
    <property type="entry name" value="Sigma70_r2"/>
    <property type="match status" value="1"/>
</dbReference>
<dbReference type="RefSeq" id="WP_186878750.1">
    <property type="nucleotide sequence ID" value="NZ_JACOPN010000006.1"/>
</dbReference>
<gene>
    <name evidence="2" type="ORF">H8S55_09315</name>
</gene>
<dbReference type="InterPro" id="IPR013325">
    <property type="entry name" value="RNA_pol_sigma_r2"/>
</dbReference>
<evidence type="ECO:0000313" key="3">
    <source>
        <dbReference type="Proteomes" id="UP000602260"/>
    </source>
</evidence>
<accession>A0A8J6J4P2</accession>
<proteinExistence type="predicted"/>
<dbReference type="InterPro" id="IPR007627">
    <property type="entry name" value="RNA_pol_sigma70_r2"/>
</dbReference>
<name>A0A8J6J4P2_9FIRM</name>
<evidence type="ECO:0000313" key="2">
    <source>
        <dbReference type="EMBL" id="MBC5717516.1"/>
    </source>
</evidence>
<dbReference type="Gene3D" id="1.10.1740.10">
    <property type="match status" value="1"/>
</dbReference>
<feature type="domain" description="RNA polymerase sigma-70 region 2" evidence="1">
    <location>
        <begin position="24"/>
        <end position="82"/>
    </location>
</feature>
<dbReference type="SUPFAM" id="SSF88946">
    <property type="entry name" value="Sigma2 domain of RNA polymerase sigma factors"/>
    <property type="match status" value="1"/>
</dbReference>
<dbReference type="GO" id="GO:0006352">
    <property type="term" value="P:DNA-templated transcription initiation"/>
    <property type="evidence" value="ECO:0007669"/>
    <property type="project" value="InterPro"/>
</dbReference>
<reference evidence="2" key="1">
    <citation type="submission" date="2020-08" db="EMBL/GenBank/DDBJ databases">
        <title>Genome public.</title>
        <authorList>
            <person name="Liu C."/>
            <person name="Sun Q."/>
        </authorList>
    </citation>
    <scope>NUCLEOTIDE SEQUENCE</scope>
    <source>
        <strain evidence="2">BX5</strain>
    </source>
</reference>
<keyword evidence="3" id="KW-1185">Reference proteome</keyword>
<dbReference type="AlphaFoldDB" id="A0A8J6J4P2"/>
<organism evidence="2 3">
    <name type="scientific">Flintibacter faecis</name>
    <dbReference type="NCBI Taxonomy" id="2763047"/>
    <lineage>
        <taxon>Bacteria</taxon>
        <taxon>Bacillati</taxon>
        <taxon>Bacillota</taxon>
        <taxon>Clostridia</taxon>
        <taxon>Eubacteriales</taxon>
        <taxon>Flintibacter</taxon>
    </lineage>
</organism>
<dbReference type="GO" id="GO:0003700">
    <property type="term" value="F:DNA-binding transcription factor activity"/>
    <property type="evidence" value="ECO:0007669"/>
    <property type="project" value="InterPro"/>
</dbReference>
<evidence type="ECO:0000259" key="1">
    <source>
        <dbReference type="Pfam" id="PF04542"/>
    </source>
</evidence>